<dbReference type="InterPro" id="IPR011990">
    <property type="entry name" value="TPR-like_helical_dom_sf"/>
</dbReference>
<dbReference type="PANTHER" id="PTHR47691">
    <property type="entry name" value="REGULATOR-RELATED"/>
    <property type="match status" value="1"/>
</dbReference>
<dbReference type="GO" id="GO:0035556">
    <property type="term" value="P:intracellular signal transduction"/>
    <property type="evidence" value="ECO:0007669"/>
    <property type="project" value="InterPro"/>
</dbReference>
<dbReference type="AlphaFoldDB" id="A0A6J6Q655"/>
<dbReference type="SUPFAM" id="SSF48452">
    <property type="entry name" value="TPR-like"/>
    <property type="match status" value="1"/>
</dbReference>
<dbReference type="PANTHER" id="PTHR47691:SF3">
    <property type="entry name" value="HTH-TYPE TRANSCRIPTIONAL REGULATOR RV0890C-RELATED"/>
    <property type="match status" value="1"/>
</dbReference>
<gene>
    <name evidence="2" type="ORF">UFOPK2579_01058</name>
</gene>
<evidence type="ECO:0000259" key="1">
    <source>
        <dbReference type="PROSITE" id="PS50125"/>
    </source>
</evidence>
<dbReference type="InterPro" id="IPR027417">
    <property type="entry name" value="P-loop_NTPase"/>
</dbReference>
<name>A0A6J6Q655_9ZZZZ</name>
<dbReference type="SUPFAM" id="SSF55073">
    <property type="entry name" value="Nucleotide cyclase"/>
    <property type="match status" value="1"/>
</dbReference>
<feature type="domain" description="Guanylate cyclase" evidence="1">
    <location>
        <begin position="11"/>
        <end position="122"/>
    </location>
</feature>
<dbReference type="CDD" id="cd07302">
    <property type="entry name" value="CHD"/>
    <property type="match status" value="1"/>
</dbReference>
<organism evidence="2">
    <name type="scientific">freshwater metagenome</name>
    <dbReference type="NCBI Taxonomy" id="449393"/>
    <lineage>
        <taxon>unclassified sequences</taxon>
        <taxon>metagenomes</taxon>
        <taxon>ecological metagenomes</taxon>
    </lineage>
</organism>
<reference evidence="2" key="1">
    <citation type="submission" date="2020-05" db="EMBL/GenBank/DDBJ databases">
        <authorList>
            <person name="Chiriac C."/>
            <person name="Salcher M."/>
            <person name="Ghai R."/>
            <person name="Kavagutti S V."/>
        </authorList>
    </citation>
    <scope>NUCLEOTIDE SEQUENCE</scope>
</reference>
<dbReference type="Gene3D" id="1.25.40.10">
    <property type="entry name" value="Tetratricopeptide repeat domain"/>
    <property type="match status" value="1"/>
</dbReference>
<dbReference type="InterPro" id="IPR001054">
    <property type="entry name" value="A/G_cyclase"/>
</dbReference>
<dbReference type="InterPro" id="IPR029787">
    <property type="entry name" value="Nucleotide_cyclase"/>
</dbReference>
<dbReference type="GO" id="GO:0009190">
    <property type="term" value="P:cyclic nucleotide biosynthetic process"/>
    <property type="evidence" value="ECO:0007669"/>
    <property type="project" value="InterPro"/>
</dbReference>
<dbReference type="SUPFAM" id="SSF52540">
    <property type="entry name" value="P-loop containing nucleoside triphosphate hydrolases"/>
    <property type="match status" value="1"/>
</dbReference>
<evidence type="ECO:0000313" key="2">
    <source>
        <dbReference type="EMBL" id="CAB4703454.1"/>
    </source>
</evidence>
<dbReference type="Gene3D" id="3.40.50.300">
    <property type="entry name" value="P-loop containing nucleotide triphosphate hydrolases"/>
    <property type="match status" value="1"/>
</dbReference>
<proteinExistence type="predicted"/>
<dbReference type="EMBL" id="CAEZXR010000106">
    <property type="protein sequence ID" value="CAB4703454.1"/>
    <property type="molecule type" value="Genomic_DNA"/>
</dbReference>
<dbReference type="SMART" id="SM00044">
    <property type="entry name" value="CYCc"/>
    <property type="match status" value="1"/>
</dbReference>
<sequence>MARDLPSGRVTFAFTDVVGSTRAFAEHGEVYAAALGPLQETIARHTAAHGGAVVKTEGDGAFLAFPTAGAAVEALVAAQGEIEIAPPEGLHLRIRAGAHTGEAEPIDDDYLAFAVHVAARVSSTAGAGQLVVSQAVIDDLPAPVGTRVGEFVLKDIDGVTALWQVVGDDSPLRAQTARRTNVSATRTSFVGRDHDLRNLAKLTREPGLVTVLGPGGLGKTRLVTELALAEAPQRPGGAWLVELASVSEPTEVLPAVASVLGLSGTPSIDAVAAELRSRGEAILVVDNCEHVIESAADLAVELLERCPAVRLVCTSREPLMVSGEQVLRLTRLTGAPSAHELEDGEPVTGSTSPAQRLFIDRAQSGGAVIDRADTAAITHLCELLDGLPLALELAAAQAAHLPLAELVSGIESGELELRRRGGAARQRSLDDLVRWSLDLVPPEDRIAAQALSLLPGRFSAAMAEEILQAVPGARRLAAPRLVRQSLLDLDGDEFRMLVTVRQVARAELAAQPQLEESAHQAVFDWAVAHAPVRVAASNVSLDELRTSESAFAWGRQQSRPGIGRILLHLSYALLSRGTGGHTRDLAEGILDDPTPETLDEVRLYVAALKLVIGLGTGRDSEVDRLLGLLRITEAGDDEALHLLAASLTGSLLDRAGRYAEARAVRGVVIDAARGPEHSSLLAGELTNVGVAHHLAGEFAAAEAAYREGWAVAAPDDVNSVICRANLGELMVDTGRFEEAAEHLRAALPDARRFPVMAGAMIAELVGAEVGRGAVEQARTLARQAERELAYVVAADPSLQYVADRMREALASIDD</sequence>
<protein>
    <submittedName>
        <fullName evidence="2">Unannotated protein</fullName>
    </submittedName>
</protein>
<dbReference type="PROSITE" id="PS50125">
    <property type="entry name" value="GUANYLATE_CYCLASE_2"/>
    <property type="match status" value="1"/>
</dbReference>
<dbReference type="Gene3D" id="3.30.70.1230">
    <property type="entry name" value="Nucleotide cyclase"/>
    <property type="match status" value="1"/>
</dbReference>
<accession>A0A6J6Q655</accession>